<dbReference type="EMBL" id="ML769482">
    <property type="protein sequence ID" value="KAE9398476.1"/>
    <property type="molecule type" value="Genomic_DNA"/>
</dbReference>
<name>A0A6A4HK71_9AGAR</name>
<gene>
    <name evidence="1" type="ORF">BT96DRAFT_920812</name>
</gene>
<dbReference type="OrthoDB" id="3256901at2759"/>
<keyword evidence="2" id="KW-1185">Reference proteome</keyword>
<protein>
    <submittedName>
        <fullName evidence="1">Uncharacterized protein</fullName>
    </submittedName>
</protein>
<evidence type="ECO:0000313" key="2">
    <source>
        <dbReference type="Proteomes" id="UP000799118"/>
    </source>
</evidence>
<accession>A0A6A4HK71</accession>
<proteinExistence type="predicted"/>
<sequence length="499" mass="55912">MSDSTEAINVYNSLTDLGLHKDLISLDDFLRLYRADGPLRDALLFFSEHVKGRAGVIEARTQLLRSAEYRSKSNIKQRSDATKRSANDIAVSRLAKANKDMEIYSQELGIKVKTASETHTQLTTVKSQILTRRRVDLILEMLLDKEKERIRRMEEMRSMLVELKRKIPSPSIQCKATTSIDLTSPRRTQDALATLQAYQIRLERLVAQNPDTRDSTRTRTRVTEAESQLRSLVARKLGLESSSGSGAHNEQAEVDRVTQEFINAARDKARKQVRYPSTENMLAEGVSKKELDTLASEVKRKITSLQEVSDLSLKLASSSQQALTSVISEILPPKSKLQLPLPATQDGTRGYVDRLRAGIVNNIGEAEQVNKPCTTPLTTFDQETRRILGLNEAATSAKVLEEVKRMIRSVHNKTQYLNVAAAKVRPALSVPPEKEEELLALYESQKRETEESTEKLLTRKIAKADLGGHGLVQDIEILLKEVHDIVGISHASDPSTRKR</sequence>
<dbReference type="AlphaFoldDB" id="A0A6A4HK71"/>
<reference evidence="1" key="1">
    <citation type="journal article" date="2019" name="Environ. Microbiol.">
        <title>Fungal ecological strategies reflected in gene transcription - a case study of two litter decomposers.</title>
        <authorList>
            <person name="Barbi F."/>
            <person name="Kohler A."/>
            <person name="Barry K."/>
            <person name="Baskaran P."/>
            <person name="Daum C."/>
            <person name="Fauchery L."/>
            <person name="Ihrmark K."/>
            <person name="Kuo A."/>
            <person name="LaButti K."/>
            <person name="Lipzen A."/>
            <person name="Morin E."/>
            <person name="Grigoriev I.V."/>
            <person name="Henrissat B."/>
            <person name="Lindahl B."/>
            <person name="Martin F."/>
        </authorList>
    </citation>
    <scope>NUCLEOTIDE SEQUENCE</scope>
    <source>
        <strain evidence="1">JB14</strain>
    </source>
</reference>
<dbReference type="Proteomes" id="UP000799118">
    <property type="component" value="Unassembled WGS sequence"/>
</dbReference>
<organism evidence="1 2">
    <name type="scientific">Gymnopus androsaceus JB14</name>
    <dbReference type="NCBI Taxonomy" id="1447944"/>
    <lineage>
        <taxon>Eukaryota</taxon>
        <taxon>Fungi</taxon>
        <taxon>Dikarya</taxon>
        <taxon>Basidiomycota</taxon>
        <taxon>Agaricomycotina</taxon>
        <taxon>Agaricomycetes</taxon>
        <taxon>Agaricomycetidae</taxon>
        <taxon>Agaricales</taxon>
        <taxon>Marasmiineae</taxon>
        <taxon>Omphalotaceae</taxon>
        <taxon>Gymnopus</taxon>
    </lineage>
</organism>
<evidence type="ECO:0000313" key="1">
    <source>
        <dbReference type="EMBL" id="KAE9398476.1"/>
    </source>
</evidence>